<dbReference type="Proteomes" id="UP000800092">
    <property type="component" value="Unassembled WGS sequence"/>
</dbReference>
<evidence type="ECO:0000256" key="2">
    <source>
        <dbReference type="SAM" id="SignalP"/>
    </source>
</evidence>
<reference evidence="3" key="1">
    <citation type="journal article" date="2020" name="Stud. Mycol.">
        <title>101 Dothideomycetes genomes: a test case for predicting lifestyles and emergence of pathogens.</title>
        <authorList>
            <person name="Haridas S."/>
            <person name="Albert R."/>
            <person name="Binder M."/>
            <person name="Bloem J."/>
            <person name="Labutti K."/>
            <person name="Salamov A."/>
            <person name="Andreopoulos B."/>
            <person name="Baker S."/>
            <person name="Barry K."/>
            <person name="Bills G."/>
            <person name="Bluhm B."/>
            <person name="Cannon C."/>
            <person name="Castanera R."/>
            <person name="Culley D."/>
            <person name="Daum C."/>
            <person name="Ezra D."/>
            <person name="Gonzalez J."/>
            <person name="Henrissat B."/>
            <person name="Kuo A."/>
            <person name="Liang C."/>
            <person name="Lipzen A."/>
            <person name="Lutzoni F."/>
            <person name="Magnuson J."/>
            <person name="Mondo S."/>
            <person name="Nolan M."/>
            <person name="Ohm R."/>
            <person name="Pangilinan J."/>
            <person name="Park H.-J."/>
            <person name="Ramirez L."/>
            <person name="Alfaro M."/>
            <person name="Sun H."/>
            <person name="Tritt A."/>
            <person name="Yoshinaga Y."/>
            <person name="Zwiers L.-H."/>
            <person name="Turgeon B."/>
            <person name="Goodwin S."/>
            <person name="Spatafora J."/>
            <person name="Crous P."/>
            <person name="Grigoriev I."/>
        </authorList>
    </citation>
    <scope>NUCLEOTIDE SEQUENCE</scope>
    <source>
        <strain evidence="3">Tuck. ex Michener</strain>
    </source>
</reference>
<proteinExistence type="predicted"/>
<feature type="chain" id="PRO_5025642212" evidence="2">
    <location>
        <begin position="20"/>
        <end position="105"/>
    </location>
</feature>
<accession>A0A6A6H379</accession>
<feature type="region of interest" description="Disordered" evidence="1">
    <location>
        <begin position="22"/>
        <end position="105"/>
    </location>
</feature>
<evidence type="ECO:0000313" key="4">
    <source>
        <dbReference type="Proteomes" id="UP000800092"/>
    </source>
</evidence>
<evidence type="ECO:0000256" key="1">
    <source>
        <dbReference type="SAM" id="MobiDB-lite"/>
    </source>
</evidence>
<keyword evidence="4" id="KW-1185">Reference proteome</keyword>
<organism evidence="3 4">
    <name type="scientific">Viridothelium virens</name>
    <name type="common">Speckled blister lichen</name>
    <name type="synonym">Trypethelium virens</name>
    <dbReference type="NCBI Taxonomy" id="1048519"/>
    <lineage>
        <taxon>Eukaryota</taxon>
        <taxon>Fungi</taxon>
        <taxon>Dikarya</taxon>
        <taxon>Ascomycota</taxon>
        <taxon>Pezizomycotina</taxon>
        <taxon>Dothideomycetes</taxon>
        <taxon>Dothideomycetes incertae sedis</taxon>
        <taxon>Trypetheliales</taxon>
        <taxon>Trypetheliaceae</taxon>
        <taxon>Viridothelium</taxon>
    </lineage>
</organism>
<feature type="compositionally biased region" description="Polar residues" evidence="1">
    <location>
        <begin position="38"/>
        <end position="63"/>
    </location>
</feature>
<feature type="signal peptide" evidence="2">
    <location>
        <begin position="1"/>
        <end position="19"/>
    </location>
</feature>
<feature type="compositionally biased region" description="Basic and acidic residues" evidence="1">
    <location>
        <begin position="72"/>
        <end position="84"/>
    </location>
</feature>
<protein>
    <submittedName>
        <fullName evidence="3">Uncharacterized protein</fullName>
    </submittedName>
</protein>
<dbReference type="AlphaFoldDB" id="A0A6A6H379"/>
<keyword evidence="2" id="KW-0732">Signal</keyword>
<evidence type="ECO:0000313" key="3">
    <source>
        <dbReference type="EMBL" id="KAF2232339.1"/>
    </source>
</evidence>
<sequence>MKFSAVMAGAICAMSAVFAAPVNPKPDEGNIFEPYSIGTGSIPSSNSAPTSHDSENEANTPESYSIGGRSVRFSDPRTSKRDGDGDIDILEPYTIGTRSHRSNGA</sequence>
<name>A0A6A6H379_VIRVR</name>
<dbReference type="EMBL" id="ML991816">
    <property type="protein sequence ID" value="KAF2232339.1"/>
    <property type="molecule type" value="Genomic_DNA"/>
</dbReference>
<gene>
    <name evidence="3" type="ORF">EV356DRAFT_517461</name>
</gene>